<dbReference type="EMBL" id="CP109106">
    <property type="protein sequence ID" value="WSB73754.1"/>
    <property type="molecule type" value="Genomic_DNA"/>
</dbReference>
<evidence type="ECO:0000313" key="5">
    <source>
        <dbReference type="Proteomes" id="UP001344251"/>
    </source>
</evidence>
<keyword evidence="5" id="KW-1185">Reference proteome</keyword>
<evidence type="ECO:0000313" key="4">
    <source>
        <dbReference type="EMBL" id="WSB73754.1"/>
    </source>
</evidence>
<name>A0ABZ1FTF1_9ACTN</name>
<dbReference type="Pfam" id="PF13560">
    <property type="entry name" value="HTH_31"/>
    <property type="match status" value="1"/>
</dbReference>
<accession>A0ABZ1FTF1</accession>
<dbReference type="SUPFAM" id="SSF47413">
    <property type="entry name" value="lambda repressor-like DNA-binding domains"/>
    <property type="match status" value="1"/>
</dbReference>
<dbReference type="SMART" id="SM00530">
    <property type="entry name" value="HTH_XRE"/>
    <property type="match status" value="2"/>
</dbReference>
<proteinExistence type="predicted"/>
<feature type="domain" description="HTH cro/C1-type" evidence="2">
    <location>
        <begin position="127"/>
        <end position="191"/>
    </location>
</feature>
<organism evidence="4 5">
    <name type="scientific">Streptomyces decoyicus</name>
    <dbReference type="NCBI Taxonomy" id="249567"/>
    <lineage>
        <taxon>Bacteria</taxon>
        <taxon>Bacillati</taxon>
        <taxon>Actinomycetota</taxon>
        <taxon>Actinomycetes</taxon>
        <taxon>Kitasatosporales</taxon>
        <taxon>Streptomycetaceae</taxon>
        <taxon>Streptomyces</taxon>
    </lineage>
</organism>
<dbReference type="InterPro" id="IPR001387">
    <property type="entry name" value="Cro/C1-type_HTH"/>
</dbReference>
<dbReference type="InterPro" id="IPR010982">
    <property type="entry name" value="Lambda_DNA-bd_dom_sf"/>
</dbReference>
<protein>
    <submittedName>
        <fullName evidence="4">Helix-turn-helix domain-containing protein</fullName>
    </submittedName>
</protein>
<evidence type="ECO:0000259" key="2">
    <source>
        <dbReference type="SMART" id="SM00530"/>
    </source>
</evidence>
<reference evidence="4 5" key="1">
    <citation type="submission" date="2022-10" db="EMBL/GenBank/DDBJ databases">
        <title>The complete genomes of actinobacterial strains from the NBC collection.</title>
        <authorList>
            <person name="Joergensen T.S."/>
            <person name="Alvarez Arevalo M."/>
            <person name="Sterndorff E.B."/>
            <person name="Faurdal D."/>
            <person name="Vuksanovic O."/>
            <person name="Mourched A.-S."/>
            <person name="Charusanti P."/>
            <person name="Shaw S."/>
            <person name="Blin K."/>
            <person name="Weber T."/>
        </authorList>
    </citation>
    <scope>NUCLEOTIDE SEQUENCE [LARGE SCALE GENOMIC DNA]</scope>
    <source>
        <strain evidence="4 5">NBC 01774</strain>
    </source>
</reference>
<dbReference type="RefSeq" id="WP_326615613.1">
    <property type="nucleotide sequence ID" value="NZ_CP109106.1"/>
</dbReference>
<evidence type="ECO:0000256" key="1">
    <source>
        <dbReference type="SAM" id="MobiDB-lite"/>
    </source>
</evidence>
<evidence type="ECO:0000313" key="3">
    <source>
        <dbReference type="EMBL" id="WSB66503.1"/>
    </source>
</evidence>
<feature type="domain" description="HTH cro/C1-type" evidence="2">
    <location>
        <begin position="21"/>
        <end position="78"/>
    </location>
</feature>
<dbReference type="EMBL" id="CP109106">
    <property type="protein sequence ID" value="WSB66503.1"/>
    <property type="molecule type" value="Genomic_DNA"/>
</dbReference>
<dbReference type="Proteomes" id="UP001344251">
    <property type="component" value="Chromosome"/>
</dbReference>
<sequence>MGRRENAVAADTRQSEALALWLRSQRERRGVTYAAMAKLTDYRFTASVLSRGASGHKVPTRRLVLAYAKACDADTGEAVRLWKAARRAEEERRRAGADPEFRDLARSLRSVMSHPELIDSFGKLHEAMVELRAREGQPSLGDLQRAAGLTPGGRHRLPKSSLSVILRGEAVPSRAHLTAFMEALKVSPRRIRLWERAWDRIAESPARKLSPAVEIKVLEDPPVRKSDDGHAPTTISTEDLDFLREQVQFDPTGPFAPGAQKGPQFAYPPAGYTRSGLPIRRPRHYEGSYQRPPYEPLFITRMWTAPQQPQNAPPSHFPTAQERTPAGQAPRPAKSSAPTAPPRRLTLVVDRWFPRKVRHDHTRWPNY</sequence>
<feature type="region of interest" description="Disordered" evidence="1">
    <location>
        <begin position="306"/>
        <end position="344"/>
    </location>
</feature>
<gene>
    <name evidence="3" type="ORF">OG863_00030</name>
    <name evidence="4" type="ORF">OG863_40735</name>
</gene>